<dbReference type="EC" id="2.4.-.-" evidence="6"/>
<keyword evidence="7" id="KW-1185">Reference proteome</keyword>
<evidence type="ECO:0000256" key="1">
    <source>
        <dbReference type="ARBA" id="ARBA00004776"/>
    </source>
</evidence>
<sequence length="567" mass="65824">MNGNINVGTETLNYIKDYKSDTTESVRATSIIILTYNQLEYTKLCIESIRRFTPENCYEIIVIDNNSTDGTVDWLKKQEDLKLILNERNLGFPVGCNQGIDVAKGENILLLNNDTIVTPNWLNNLEKALYSKDNIGAVGAITNNCSNAQQIGVAYNDIQEMLEFSEKINISNEEKWLYKNRLVGFCYLIKKEVLNKVGVLDPLFTPGNYEDDDISLRILKEGYYLLLCNDCFIHHFGSVSFSKDMNAYSMYFAINKAKLDFKWGFNISYSNNSRNDLIEMMDCDARKKIKVLEIGCGAGATLIELKNKFKNVELYGIEINEKAAEIAKGISNTIVGNIENMEISYEENFFDYIILGDVVEHLINPWEAMSKLRKYLKLSGKIIASIPNLIHISILREIINGKFTYTDQGILDRTHLRFFTLEEIRKLFTVTGYEVNDIKYNNVYVNEPDHELINELCRLTNEEMRSQYYIYQYRVKAGKIIDPNRYIKAELIKLKYMLMRIDNDVCNDEALDYIFNMYERDEEYFEHDIKYFINKEIINKEKVLDKIKQEASNRNLNELIIYLGGLM</sequence>
<accession>A0ABS7AL11</accession>
<proteinExistence type="inferred from homology"/>
<comment type="similarity">
    <text evidence="2">Belongs to the glycosyltransferase 2 family.</text>
</comment>
<name>A0ABS7AL11_9CLOT</name>
<dbReference type="CDD" id="cd04186">
    <property type="entry name" value="GT_2_like_c"/>
    <property type="match status" value="1"/>
</dbReference>
<evidence type="ECO:0000259" key="5">
    <source>
        <dbReference type="Pfam" id="PF00535"/>
    </source>
</evidence>
<evidence type="ECO:0000313" key="7">
    <source>
        <dbReference type="Proteomes" id="UP001519921"/>
    </source>
</evidence>
<dbReference type="InterPro" id="IPR001173">
    <property type="entry name" value="Glyco_trans_2-like"/>
</dbReference>
<evidence type="ECO:0000256" key="3">
    <source>
        <dbReference type="ARBA" id="ARBA00022676"/>
    </source>
</evidence>
<dbReference type="Gene3D" id="3.90.550.10">
    <property type="entry name" value="Spore Coat Polysaccharide Biosynthesis Protein SpsA, Chain A"/>
    <property type="match status" value="1"/>
</dbReference>
<dbReference type="SUPFAM" id="SSF53335">
    <property type="entry name" value="S-adenosyl-L-methionine-dependent methyltransferases"/>
    <property type="match status" value="1"/>
</dbReference>
<dbReference type="Proteomes" id="UP001519921">
    <property type="component" value="Unassembled WGS sequence"/>
</dbReference>
<feature type="domain" description="Glycosyltransferase 2-like" evidence="5">
    <location>
        <begin position="30"/>
        <end position="167"/>
    </location>
</feature>
<reference evidence="6 7" key="1">
    <citation type="submission" date="2021-07" db="EMBL/GenBank/DDBJ databases">
        <title>Clostridium weizhouense sp. nov., an anaerobic bacterium isolated from activated sludge of Petroleum wastewater.</title>
        <authorList>
            <person name="Li Q."/>
        </authorList>
    </citation>
    <scope>NUCLEOTIDE SEQUENCE [LARGE SCALE GENOMIC DNA]</scope>
    <source>
        <strain evidence="6 7">YB-6</strain>
    </source>
</reference>
<protein>
    <submittedName>
        <fullName evidence="6">Glycosyltransferase</fullName>
        <ecNumber evidence="6">2.4.-.-</ecNumber>
    </submittedName>
</protein>
<dbReference type="CDD" id="cd02440">
    <property type="entry name" value="AdoMet_MTases"/>
    <property type="match status" value="1"/>
</dbReference>
<dbReference type="PANTHER" id="PTHR43179:SF12">
    <property type="entry name" value="GALACTOFURANOSYLTRANSFERASE GLFT2"/>
    <property type="match status" value="1"/>
</dbReference>
<dbReference type="Pfam" id="PF13489">
    <property type="entry name" value="Methyltransf_23"/>
    <property type="match status" value="1"/>
</dbReference>
<evidence type="ECO:0000256" key="2">
    <source>
        <dbReference type="ARBA" id="ARBA00006739"/>
    </source>
</evidence>
<dbReference type="InterPro" id="IPR029063">
    <property type="entry name" value="SAM-dependent_MTases_sf"/>
</dbReference>
<dbReference type="EMBL" id="JAHXPT010000002">
    <property type="protein sequence ID" value="MBW6409249.1"/>
    <property type="molecule type" value="Genomic_DNA"/>
</dbReference>
<dbReference type="RefSeq" id="WP_219778297.1">
    <property type="nucleotide sequence ID" value="NZ_JAHXPT010000002.1"/>
</dbReference>
<gene>
    <name evidence="6" type="ORF">KYD98_04025</name>
</gene>
<dbReference type="InterPro" id="IPR029044">
    <property type="entry name" value="Nucleotide-diphossugar_trans"/>
</dbReference>
<evidence type="ECO:0000256" key="4">
    <source>
        <dbReference type="ARBA" id="ARBA00022679"/>
    </source>
</evidence>
<organism evidence="6 7">
    <name type="scientific">Clostridium weizhouense</name>
    <dbReference type="NCBI Taxonomy" id="2859781"/>
    <lineage>
        <taxon>Bacteria</taxon>
        <taxon>Bacillati</taxon>
        <taxon>Bacillota</taxon>
        <taxon>Clostridia</taxon>
        <taxon>Eubacteriales</taxon>
        <taxon>Clostridiaceae</taxon>
        <taxon>Clostridium</taxon>
    </lineage>
</organism>
<dbReference type="Pfam" id="PF00535">
    <property type="entry name" value="Glycos_transf_2"/>
    <property type="match status" value="1"/>
</dbReference>
<dbReference type="GO" id="GO:0016757">
    <property type="term" value="F:glycosyltransferase activity"/>
    <property type="evidence" value="ECO:0007669"/>
    <property type="project" value="UniProtKB-KW"/>
</dbReference>
<dbReference type="SUPFAM" id="SSF53448">
    <property type="entry name" value="Nucleotide-diphospho-sugar transferases"/>
    <property type="match status" value="1"/>
</dbReference>
<keyword evidence="4 6" id="KW-0808">Transferase</keyword>
<comment type="pathway">
    <text evidence="1">Cell wall biogenesis; cell wall polysaccharide biosynthesis.</text>
</comment>
<keyword evidence="3 6" id="KW-0328">Glycosyltransferase</keyword>
<dbReference type="PANTHER" id="PTHR43179">
    <property type="entry name" value="RHAMNOSYLTRANSFERASE WBBL"/>
    <property type="match status" value="1"/>
</dbReference>
<dbReference type="Gene3D" id="3.40.50.150">
    <property type="entry name" value="Vaccinia Virus protein VP39"/>
    <property type="match status" value="1"/>
</dbReference>
<comment type="caution">
    <text evidence="6">The sequence shown here is derived from an EMBL/GenBank/DDBJ whole genome shotgun (WGS) entry which is preliminary data.</text>
</comment>
<evidence type="ECO:0000313" key="6">
    <source>
        <dbReference type="EMBL" id="MBW6409249.1"/>
    </source>
</evidence>